<dbReference type="AlphaFoldDB" id="A0A0D3DM66"/>
<dbReference type="HOGENOM" id="CLU_704683_0_0_1"/>
<dbReference type="eggNOG" id="ENOG502QRNS">
    <property type="taxonomic scope" value="Eukaryota"/>
</dbReference>
<feature type="transmembrane region" description="Helical" evidence="1">
    <location>
        <begin position="126"/>
        <end position="144"/>
    </location>
</feature>
<dbReference type="Proteomes" id="UP000032141">
    <property type="component" value="Chromosome C8"/>
</dbReference>
<keyword evidence="1" id="KW-1133">Transmembrane helix</keyword>
<reference evidence="2 3" key="1">
    <citation type="journal article" date="2014" name="Genome Biol.">
        <title>Transcriptome and methylome profiling reveals relics of genome dominance in the mesopolyploid Brassica oleracea.</title>
        <authorList>
            <person name="Parkin I.A."/>
            <person name="Koh C."/>
            <person name="Tang H."/>
            <person name="Robinson S.J."/>
            <person name="Kagale S."/>
            <person name="Clarke W.E."/>
            <person name="Town C.D."/>
            <person name="Nixon J."/>
            <person name="Krishnakumar V."/>
            <person name="Bidwell S.L."/>
            <person name="Denoeud F."/>
            <person name="Belcram H."/>
            <person name="Links M.G."/>
            <person name="Just J."/>
            <person name="Clarke C."/>
            <person name="Bender T."/>
            <person name="Huebert T."/>
            <person name="Mason A.S."/>
            <person name="Pires J.C."/>
            <person name="Barker G."/>
            <person name="Moore J."/>
            <person name="Walley P.G."/>
            <person name="Manoli S."/>
            <person name="Batley J."/>
            <person name="Edwards D."/>
            <person name="Nelson M.N."/>
            <person name="Wang X."/>
            <person name="Paterson A.H."/>
            <person name="King G."/>
            <person name="Bancroft I."/>
            <person name="Chalhoub B."/>
            <person name="Sharpe A.G."/>
        </authorList>
    </citation>
    <scope>NUCLEOTIDE SEQUENCE</scope>
    <source>
        <strain evidence="2 3">cv. TO1000</strain>
    </source>
</reference>
<name>A0A0D3DM66_BRAOL</name>
<evidence type="ECO:0000256" key="1">
    <source>
        <dbReference type="SAM" id="Phobius"/>
    </source>
</evidence>
<organism evidence="2 3">
    <name type="scientific">Brassica oleracea var. oleracea</name>
    <dbReference type="NCBI Taxonomy" id="109376"/>
    <lineage>
        <taxon>Eukaryota</taxon>
        <taxon>Viridiplantae</taxon>
        <taxon>Streptophyta</taxon>
        <taxon>Embryophyta</taxon>
        <taxon>Tracheophyta</taxon>
        <taxon>Spermatophyta</taxon>
        <taxon>Magnoliopsida</taxon>
        <taxon>eudicotyledons</taxon>
        <taxon>Gunneridae</taxon>
        <taxon>Pentapetalae</taxon>
        <taxon>rosids</taxon>
        <taxon>malvids</taxon>
        <taxon>Brassicales</taxon>
        <taxon>Brassicaceae</taxon>
        <taxon>Brassiceae</taxon>
        <taxon>Brassica</taxon>
    </lineage>
</organism>
<keyword evidence="1" id="KW-0812">Transmembrane</keyword>
<evidence type="ECO:0000313" key="3">
    <source>
        <dbReference type="Proteomes" id="UP000032141"/>
    </source>
</evidence>
<proteinExistence type="predicted"/>
<evidence type="ECO:0000313" key="2">
    <source>
        <dbReference type="EnsemblPlants" id="Bo8g043440.1"/>
    </source>
</evidence>
<dbReference type="Gramene" id="Bo8g043440.1">
    <property type="protein sequence ID" value="Bo8g043440.1"/>
    <property type="gene ID" value="Bo8g043440"/>
</dbReference>
<accession>A0A0D3DM66</accession>
<keyword evidence="1" id="KW-0472">Membrane</keyword>
<protein>
    <submittedName>
        <fullName evidence="2">Uncharacterized protein</fullName>
    </submittedName>
</protein>
<dbReference type="STRING" id="109376.A0A0D3DM66"/>
<sequence>MRFSPELVSQIIRLFRYAVLTWSLVGVFVRVADFVVLFFVRGGTRSCEDDLDTSTVTRLLFFDLCFALIFAWGARRWLFRFRKMRRGHRPDACSSSYRAAWTYGRCTIGLARSGKDSKLKAPKRHVLVNLIFLVLVGLVLVGLLEDWAEVSGRYLESSSRQRKIARLAGQKQSKAEPITGWRVDEPNLFVVIMCLDNYLVGLLGGLGAYPTVGELAYVLQAIKNPLSSFPFTSSLLEPGGLGFKRGSEAVSCEQQISKIVKTWTPKALKMVRENRVLRWLRHKRSAKLSPVGSKREESSPTEGSVELYLHKVLKQMADGFSAIRMEFRMACAASAGEGVPPKKVQGMFHSSRWTSPEGLGLSACRKILKLMNGEVQYIRESDADRFTRKGKM</sequence>
<keyword evidence="3" id="KW-1185">Reference proteome</keyword>
<reference evidence="2" key="2">
    <citation type="submission" date="2015-03" db="UniProtKB">
        <authorList>
            <consortium name="EnsemblPlants"/>
        </authorList>
    </citation>
    <scope>IDENTIFICATION</scope>
</reference>
<dbReference type="EnsemblPlants" id="Bo8g043440.1">
    <property type="protein sequence ID" value="Bo8g043440.1"/>
    <property type="gene ID" value="Bo8g043440"/>
</dbReference>
<feature type="transmembrane region" description="Helical" evidence="1">
    <location>
        <begin position="20"/>
        <end position="40"/>
    </location>
</feature>
<feature type="transmembrane region" description="Helical" evidence="1">
    <location>
        <begin position="60"/>
        <end position="79"/>
    </location>
</feature>